<feature type="region of interest" description="Disordered" evidence="1">
    <location>
        <begin position="37"/>
        <end position="121"/>
    </location>
</feature>
<name>J3KXM3_ORYBR</name>
<dbReference type="Proteomes" id="UP000006038">
    <property type="component" value="Chromosome 1"/>
</dbReference>
<proteinExistence type="predicted"/>
<keyword evidence="3" id="KW-1185">Reference proteome</keyword>
<evidence type="ECO:0000256" key="1">
    <source>
        <dbReference type="SAM" id="MobiDB-lite"/>
    </source>
</evidence>
<feature type="compositionally biased region" description="Acidic residues" evidence="1">
    <location>
        <begin position="93"/>
        <end position="108"/>
    </location>
</feature>
<accession>J3KXM3</accession>
<reference evidence="2" key="2">
    <citation type="submission" date="2013-04" db="UniProtKB">
        <authorList>
            <consortium name="EnsemblPlants"/>
        </authorList>
    </citation>
    <scope>IDENTIFICATION</scope>
</reference>
<dbReference type="EnsemblPlants" id="OB01G17290.1">
    <property type="protein sequence ID" value="OB01G17290.1"/>
    <property type="gene ID" value="OB01G17290"/>
</dbReference>
<organism evidence="2">
    <name type="scientific">Oryza brachyantha</name>
    <name type="common">malo sina</name>
    <dbReference type="NCBI Taxonomy" id="4533"/>
    <lineage>
        <taxon>Eukaryota</taxon>
        <taxon>Viridiplantae</taxon>
        <taxon>Streptophyta</taxon>
        <taxon>Embryophyta</taxon>
        <taxon>Tracheophyta</taxon>
        <taxon>Spermatophyta</taxon>
        <taxon>Magnoliopsida</taxon>
        <taxon>Liliopsida</taxon>
        <taxon>Poales</taxon>
        <taxon>Poaceae</taxon>
        <taxon>BOP clade</taxon>
        <taxon>Oryzoideae</taxon>
        <taxon>Oryzeae</taxon>
        <taxon>Oryzinae</taxon>
        <taxon>Oryza</taxon>
    </lineage>
</organism>
<evidence type="ECO:0000313" key="2">
    <source>
        <dbReference type="EnsemblPlants" id="OB01G17290.1"/>
    </source>
</evidence>
<protein>
    <submittedName>
        <fullName evidence="2">Uncharacterized protein</fullName>
    </submittedName>
</protein>
<sequence>MEIYSAERCMEKQNNQQGILEVNHVMTWSGALTSSTATSSSTVTHRQHGQMHEIGSLRKHKFPSPHRVNPSIPDPSHLETKKNGRRVVVTLPDDPDDGADEGDDDGEEREGQAEQPPDRPAVAAAAAHLVTGLVLPTPPPRRASATLWFVLLVPDARSNMSFRNSKAGLNELSVSLTCGAAGKREHGTQLSKLEFEWDLEYTVYIYKKSLGIILLTAVILDSQCHVLSSTISS</sequence>
<dbReference type="Gramene" id="OB01G17290.1">
    <property type="protein sequence ID" value="OB01G17290.1"/>
    <property type="gene ID" value="OB01G17290"/>
</dbReference>
<dbReference type="AlphaFoldDB" id="J3KXM3"/>
<reference evidence="2" key="1">
    <citation type="journal article" date="2013" name="Nat. Commun.">
        <title>Whole-genome sequencing of Oryza brachyantha reveals mechanisms underlying Oryza genome evolution.</title>
        <authorList>
            <person name="Chen J."/>
            <person name="Huang Q."/>
            <person name="Gao D."/>
            <person name="Wang J."/>
            <person name="Lang Y."/>
            <person name="Liu T."/>
            <person name="Li B."/>
            <person name="Bai Z."/>
            <person name="Luis Goicoechea J."/>
            <person name="Liang C."/>
            <person name="Chen C."/>
            <person name="Zhang W."/>
            <person name="Sun S."/>
            <person name="Liao Y."/>
            <person name="Zhang X."/>
            <person name="Yang L."/>
            <person name="Song C."/>
            <person name="Wang M."/>
            <person name="Shi J."/>
            <person name="Liu G."/>
            <person name="Liu J."/>
            <person name="Zhou H."/>
            <person name="Zhou W."/>
            <person name="Yu Q."/>
            <person name="An N."/>
            <person name="Chen Y."/>
            <person name="Cai Q."/>
            <person name="Wang B."/>
            <person name="Liu B."/>
            <person name="Min J."/>
            <person name="Huang Y."/>
            <person name="Wu H."/>
            <person name="Li Z."/>
            <person name="Zhang Y."/>
            <person name="Yin Y."/>
            <person name="Song W."/>
            <person name="Jiang J."/>
            <person name="Jackson S.A."/>
            <person name="Wing R.A."/>
            <person name="Wang J."/>
            <person name="Chen M."/>
        </authorList>
    </citation>
    <scope>NUCLEOTIDE SEQUENCE [LARGE SCALE GENOMIC DNA]</scope>
    <source>
        <strain evidence="2">cv. IRGC 101232</strain>
    </source>
</reference>
<dbReference type="HOGENOM" id="CLU_1191469_0_0_1"/>
<evidence type="ECO:0000313" key="3">
    <source>
        <dbReference type="Proteomes" id="UP000006038"/>
    </source>
</evidence>